<dbReference type="OrthoDB" id="341477at2759"/>
<evidence type="ECO:0000256" key="18">
    <source>
        <dbReference type="ARBA" id="ARBA00029893"/>
    </source>
</evidence>
<comment type="pathway">
    <text evidence="4">Lipid metabolism.</text>
</comment>
<dbReference type="InterPro" id="IPR015222">
    <property type="entry name" value="Tam41"/>
</dbReference>
<dbReference type="GO" id="GO:0005743">
    <property type="term" value="C:mitochondrial inner membrane"/>
    <property type="evidence" value="ECO:0007669"/>
    <property type="project" value="UniProtKB-SubCell"/>
</dbReference>
<keyword evidence="8" id="KW-0444">Lipid biosynthesis</keyword>
<dbReference type="Proteomes" id="UP000095023">
    <property type="component" value="Unassembled WGS sequence"/>
</dbReference>
<evidence type="ECO:0000256" key="6">
    <source>
        <dbReference type="ARBA" id="ARBA00012487"/>
    </source>
</evidence>
<comment type="similarity">
    <text evidence="5">Belongs to the TAM41 family.</text>
</comment>
<proteinExistence type="inferred from homology"/>
<dbReference type="GO" id="GO:0016024">
    <property type="term" value="P:CDP-diacylglycerol biosynthetic process"/>
    <property type="evidence" value="ECO:0007669"/>
    <property type="project" value="UniProtKB-UniPathway"/>
</dbReference>
<keyword evidence="14" id="KW-0496">Mitochondrion</keyword>
<keyword evidence="15" id="KW-0472">Membrane</keyword>
<evidence type="ECO:0000256" key="11">
    <source>
        <dbReference type="ARBA" id="ARBA00022792"/>
    </source>
</evidence>
<dbReference type="GO" id="GO:0004605">
    <property type="term" value="F:phosphatidate cytidylyltransferase activity"/>
    <property type="evidence" value="ECO:0007669"/>
    <property type="project" value="UniProtKB-EC"/>
</dbReference>
<keyword evidence="16" id="KW-0594">Phospholipid biosynthesis</keyword>
<protein>
    <recommendedName>
        <fullName evidence="7">Phosphatidate cytidylyltransferase, mitochondrial</fullName>
        <ecNumber evidence="6">2.7.7.41</ecNumber>
    </recommendedName>
    <alternativeName>
        <fullName evidence="18">CDP-diacylglycerol synthase</fullName>
    </alternativeName>
</protein>
<evidence type="ECO:0000256" key="15">
    <source>
        <dbReference type="ARBA" id="ARBA00023136"/>
    </source>
</evidence>
<name>A0A1E4TJA3_9ASCO</name>
<dbReference type="PANTHER" id="PTHR13619:SF0">
    <property type="entry name" value="PHOSPHATIDATE CYTIDYLYLTRANSFERASE, MITOCHONDRIAL"/>
    <property type="match status" value="1"/>
</dbReference>
<keyword evidence="11" id="KW-0999">Mitochondrion inner membrane</keyword>
<keyword evidence="12" id="KW-0460">Magnesium</keyword>
<evidence type="ECO:0000256" key="16">
    <source>
        <dbReference type="ARBA" id="ARBA00023209"/>
    </source>
</evidence>
<reference evidence="20" key="1">
    <citation type="submission" date="2016-02" db="EMBL/GenBank/DDBJ databases">
        <title>Comparative genomics of biotechnologically important yeasts.</title>
        <authorList>
            <consortium name="DOE Joint Genome Institute"/>
            <person name="Riley R."/>
            <person name="Haridas S."/>
            <person name="Wolfe K.H."/>
            <person name="Lopes M.R."/>
            <person name="Hittinger C.T."/>
            <person name="Goker M."/>
            <person name="Salamov A."/>
            <person name="Wisecaver J."/>
            <person name="Long T.M."/>
            <person name="Aerts A.L."/>
            <person name="Barry K."/>
            <person name="Choi C."/>
            <person name="Clum A."/>
            <person name="Coughlan A.Y."/>
            <person name="Deshpande S."/>
            <person name="Douglass A.P."/>
            <person name="Hanson S.J."/>
            <person name="Klenk H.-P."/>
            <person name="Labutti K."/>
            <person name="Lapidus A."/>
            <person name="Lindquist E."/>
            <person name="Lipzen A."/>
            <person name="Meier-Kolthoff J.P."/>
            <person name="Ohm R.A."/>
            <person name="Otillar R.P."/>
            <person name="Pangilinan J."/>
            <person name="Peng Y."/>
            <person name="Rokas A."/>
            <person name="Rosa C.A."/>
            <person name="Scheuner C."/>
            <person name="Sibirny A.A."/>
            <person name="Slot J.C."/>
            <person name="Stielow J.B."/>
            <person name="Sun H."/>
            <person name="Kurtzman C.P."/>
            <person name="Blackwell M."/>
            <person name="Jeffries T.W."/>
            <person name="Grigoriev I.V."/>
        </authorList>
    </citation>
    <scope>NUCLEOTIDE SEQUENCE [LARGE SCALE GENOMIC DNA]</scope>
    <source>
        <strain evidence="20">NRRL Y-17796</strain>
    </source>
</reference>
<evidence type="ECO:0000256" key="5">
    <source>
        <dbReference type="ARBA" id="ARBA00005458"/>
    </source>
</evidence>
<comment type="cofactor">
    <cofactor evidence="1">
        <name>Mg(2+)</name>
        <dbReference type="ChEBI" id="CHEBI:18420"/>
    </cofactor>
</comment>
<evidence type="ECO:0000313" key="20">
    <source>
        <dbReference type="Proteomes" id="UP000095023"/>
    </source>
</evidence>
<evidence type="ECO:0000256" key="3">
    <source>
        <dbReference type="ARBA" id="ARBA00005119"/>
    </source>
</evidence>
<keyword evidence="17" id="KW-1208">Phospholipid metabolism</keyword>
<evidence type="ECO:0000256" key="17">
    <source>
        <dbReference type="ARBA" id="ARBA00023264"/>
    </source>
</evidence>
<evidence type="ECO:0000256" key="8">
    <source>
        <dbReference type="ARBA" id="ARBA00022516"/>
    </source>
</evidence>
<evidence type="ECO:0000256" key="7">
    <source>
        <dbReference type="ARBA" id="ARBA00018337"/>
    </source>
</evidence>
<keyword evidence="10" id="KW-0548">Nucleotidyltransferase</keyword>
<evidence type="ECO:0000256" key="12">
    <source>
        <dbReference type="ARBA" id="ARBA00022842"/>
    </source>
</evidence>
<keyword evidence="20" id="KW-1185">Reference proteome</keyword>
<comment type="subcellular location">
    <subcellularLocation>
        <location evidence="2">Mitochondrion inner membrane</location>
        <topology evidence="2">Peripheral membrane protein</topology>
        <orientation evidence="2">Matrix side</orientation>
    </subcellularLocation>
</comment>
<dbReference type="GO" id="GO:0032049">
    <property type="term" value="P:cardiolipin biosynthetic process"/>
    <property type="evidence" value="ECO:0007669"/>
    <property type="project" value="InterPro"/>
</dbReference>
<dbReference type="AlphaFoldDB" id="A0A1E4TJA3"/>
<evidence type="ECO:0000256" key="9">
    <source>
        <dbReference type="ARBA" id="ARBA00022679"/>
    </source>
</evidence>
<evidence type="ECO:0000256" key="14">
    <source>
        <dbReference type="ARBA" id="ARBA00023128"/>
    </source>
</evidence>
<dbReference type="UniPathway" id="UPA00557">
    <property type="reaction ID" value="UER00614"/>
</dbReference>
<comment type="pathway">
    <text evidence="3">Phospholipid metabolism; CDP-diacylglycerol biosynthesis; CDP-diacylglycerol from sn-glycerol 3-phosphate: step 3/3.</text>
</comment>
<evidence type="ECO:0000256" key="13">
    <source>
        <dbReference type="ARBA" id="ARBA00023098"/>
    </source>
</evidence>
<evidence type="ECO:0000256" key="4">
    <source>
        <dbReference type="ARBA" id="ARBA00005189"/>
    </source>
</evidence>
<organism evidence="19 20">
    <name type="scientific">Tortispora caseinolytica NRRL Y-17796</name>
    <dbReference type="NCBI Taxonomy" id="767744"/>
    <lineage>
        <taxon>Eukaryota</taxon>
        <taxon>Fungi</taxon>
        <taxon>Dikarya</taxon>
        <taxon>Ascomycota</taxon>
        <taxon>Saccharomycotina</taxon>
        <taxon>Trigonopsidomycetes</taxon>
        <taxon>Trigonopsidales</taxon>
        <taxon>Trigonopsidaceae</taxon>
        <taxon>Tortispora</taxon>
    </lineage>
</organism>
<accession>A0A1E4TJA3</accession>
<dbReference type="PANTHER" id="PTHR13619">
    <property type="entry name" value="PHOSPHATIDATE CYTIDYLYLTRANSFERASE, MITOCHONDRIAL"/>
    <property type="match status" value="1"/>
</dbReference>
<dbReference type="PIRSF" id="PIRSF028840">
    <property type="entry name" value="Mmp37"/>
    <property type="match status" value="1"/>
</dbReference>
<evidence type="ECO:0000313" key="19">
    <source>
        <dbReference type="EMBL" id="ODV91813.1"/>
    </source>
</evidence>
<dbReference type="Pfam" id="PF09139">
    <property type="entry name" value="Tam41_Mmp37"/>
    <property type="match status" value="1"/>
</dbReference>
<sequence length="425" mass="48192">MPPTPHYPKPTRGLTFYHNMLFQRRLPVRHAIQYGMSIRMFSAVKEDAEISEPEPAMLSLPKVPTDDQDHLDEQLRQLLKQFRAPIRHAFAYGSAALSQGKHTSTGTTPQLDLIFAVTYPEHFHSLNLMQHRDHYSCLRFLGSGAISKLSSLGPGVYYNPYVDMSPKGHPGQGPIVKYGVVSMDQLLEDLTEWKYLYLAGRLHKPVRLFKRDSAIQAAQQGNILSAIRTSMLILPESFTEKQLYSTIAGLSYTGDMRMGIGENPHKVHNIVENQLTQFQLQYRPLINNLPNITILNTGMDGSCKLQQDMDLVPRSNMIRRLPRALRKRIQTHYGLKFGTKRPPQPEDYPVTGKDETYQMRVGGEFEQRIAGDNMLSQTIQTSIQEIVRRSSWIQSAKGLLSAGLGKSSYYAYEKLRKSRAAVKST</sequence>
<dbReference type="EC" id="2.7.7.41" evidence="6"/>
<evidence type="ECO:0000256" key="2">
    <source>
        <dbReference type="ARBA" id="ARBA00004443"/>
    </source>
</evidence>
<dbReference type="EMBL" id="KV453841">
    <property type="protein sequence ID" value="ODV91813.1"/>
    <property type="molecule type" value="Genomic_DNA"/>
</dbReference>
<keyword evidence="9" id="KW-0808">Transferase</keyword>
<keyword evidence="13" id="KW-0443">Lipid metabolism</keyword>
<evidence type="ECO:0000256" key="10">
    <source>
        <dbReference type="ARBA" id="ARBA00022695"/>
    </source>
</evidence>
<gene>
    <name evidence="19" type="ORF">CANCADRAFT_30137</name>
</gene>
<evidence type="ECO:0000256" key="1">
    <source>
        <dbReference type="ARBA" id="ARBA00001946"/>
    </source>
</evidence>